<keyword evidence="2" id="KW-1185">Reference proteome</keyword>
<gene>
    <name evidence="1" type="ORF">LPJ66_000311</name>
</gene>
<sequence>MSHFVTIVVLSAIAAFIVPAANASPVFAEYQPTKNTCGGGSVNSDNAYGNAYPYNAGYGSNAYPYGGAYDAYNSYGGASNYGNYGNYGGVGNYGNVGNYGGAGGYGSYTSGFPIALSTVNKLDRDSFAAKYKEDTVYVNNKGASVSKDQINKFDSVNVIA</sequence>
<name>A0ACC1IWC4_9FUNG</name>
<evidence type="ECO:0000313" key="1">
    <source>
        <dbReference type="EMBL" id="KAJ1902062.1"/>
    </source>
</evidence>
<dbReference type="Proteomes" id="UP001150581">
    <property type="component" value="Unassembled WGS sequence"/>
</dbReference>
<organism evidence="1 2">
    <name type="scientific">Kickxella alabastrina</name>
    <dbReference type="NCBI Taxonomy" id="61397"/>
    <lineage>
        <taxon>Eukaryota</taxon>
        <taxon>Fungi</taxon>
        <taxon>Fungi incertae sedis</taxon>
        <taxon>Zoopagomycota</taxon>
        <taxon>Kickxellomycotina</taxon>
        <taxon>Kickxellomycetes</taxon>
        <taxon>Kickxellales</taxon>
        <taxon>Kickxellaceae</taxon>
        <taxon>Kickxella</taxon>
    </lineage>
</organism>
<evidence type="ECO:0000313" key="2">
    <source>
        <dbReference type="Proteomes" id="UP001150581"/>
    </source>
</evidence>
<comment type="caution">
    <text evidence="1">The sequence shown here is derived from an EMBL/GenBank/DDBJ whole genome shotgun (WGS) entry which is preliminary data.</text>
</comment>
<reference evidence="1" key="1">
    <citation type="submission" date="2022-07" db="EMBL/GenBank/DDBJ databases">
        <title>Phylogenomic reconstructions and comparative analyses of Kickxellomycotina fungi.</title>
        <authorList>
            <person name="Reynolds N.K."/>
            <person name="Stajich J.E."/>
            <person name="Barry K."/>
            <person name="Grigoriev I.V."/>
            <person name="Crous P."/>
            <person name="Smith M.E."/>
        </authorList>
    </citation>
    <scope>NUCLEOTIDE SEQUENCE</scope>
    <source>
        <strain evidence="1">Benny 63K</strain>
    </source>
</reference>
<proteinExistence type="predicted"/>
<accession>A0ACC1IWC4</accession>
<dbReference type="EMBL" id="JANBPG010000007">
    <property type="protein sequence ID" value="KAJ1902062.1"/>
    <property type="molecule type" value="Genomic_DNA"/>
</dbReference>
<protein>
    <submittedName>
        <fullName evidence="1">Uncharacterized protein</fullName>
    </submittedName>
</protein>